<dbReference type="Proteomes" id="UP001055879">
    <property type="component" value="Linkage Group LG17"/>
</dbReference>
<evidence type="ECO:0000313" key="1">
    <source>
        <dbReference type="EMBL" id="KAI3667944.1"/>
    </source>
</evidence>
<gene>
    <name evidence="1" type="ORF">L6452_43015</name>
</gene>
<keyword evidence="2" id="KW-1185">Reference proteome</keyword>
<protein>
    <submittedName>
        <fullName evidence="1">Uncharacterized protein</fullName>
    </submittedName>
</protein>
<sequence>MVSTSGKTQTLIANIKKQNREGTGEAVETREEEGKKGERQWITWDNSFGLQIVALFAQYTSICSHEWRIEGDSKNATGWGSTFTEGCSCSNCCWNHGCISDLINEKYKWHQFLAWTKNK</sequence>
<evidence type="ECO:0000313" key="2">
    <source>
        <dbReference type="Proteomes" id="UP001055879"/>
    </source>
</evidence>
<proteinExistence type="predicted"/>
<dbReference type="EMBL" id="CM042063">
    <property type="protein sequence ID" value="KAI3667944.1"/>
    <property type="molecule type" value="Genomic_DNA"/>
</dbReference>
<comment type="caution">
    <text evidence="1">The sequence shown here is derived from an EMBL/GenBank/DDBJ whole genome shotgun (WGS) entry which is preliminary data.</text>
</comment>
<reference evidence="1 2" key="2">
    <citation type="journal article" date="2022" name="Mol. Ecol. Resour.">
        <title>The genomes of chicory, endive, great burdock and yacon provide insights into Asteraceae paleo-polyploidization history and plant inulin production.</title>
        <authorList>
            <person name="Fan W."/>
            <person name="Wang S."/>
            <person name="Wang H."/>
            <person name="Wang A."/>
            <person name="Jiang F."/>
            <person name="Liu H."/>
            <person name="Zhao H."/>
            <person name="Xu D."/>
            <person name="Zhang Y."/>
        </authorList>
    </citation>
    <scope>NUCLEOTIDE SEQUENCE [LARGE SCALE GENOMIC DNA]</scope>
    <source>
        <strain evidence="2">cv. Niubang</strain>
    </source>
</reference>
<name>A0ACB8XKE7_ARCLA</name>
<organism evidence="1 2">
    <name type="scientific">Arctium lappa</name>
    <name type="common">Greater burdock</name>
    <name type="synonym">Lappa major</name>
    <dbReference type="NCBI Taxonomy" id="4217"/>
    <lineage>
        <taxon>Eukaryota</taxon>
        <taxon>Viridiplantae</taxon>
        <taxon>Streptophyta</taxon>
        <taxon>Embryophyta</taxon>
        <taxon>Tracheophyta</taxon>
        <taxon>Spermatophyta</taxon>
        <taxon>Magnoliopsida</taxon>
        <taxon>eudicotyledons</taxon>
        <taxon>Gunneridae</taxon>
        <taxon>Pentapetalae</taxon>
        <taxon>asterids</taxon>
        <taxon>campanulids</taxon>
        <taxon>Asterales</taxon>
        <taxon>Asteraceae</taxon>
        <taxon>Carduoideae</taxon>
        <taxon>Cardueae</taxon>
        <taxon>Arctiinae</taxon>
        <taxon>Arctium</taxon>
    </lineage>
</organism>
<accession>A0ACB8XKE7</accession>
<reference evidence="2" key="1">
    <citation type="journal article" date="2022" name="Mol. Ecol. Resour.">
        <title>The genomes of chicory, endive, great burdock and yacon provide insights into Asteraceae palaeo-polyploidization history and plant inulin production.</title>
        <authorList>
            <person name="Fan W."/>
            <person name="Wang S."/>
            <person name="Wang H."/>
            <person name="Wang A."/>
            <person name="Jiang F."/>
            <person name="Liu H."/>
            <person name="Zhao H."/>
            <person name="Xu D."/>
            <person name="Zhang Y."/>
        </authorList>
    </citation>
    <scope>NUCLEOTIDE SEQUENCE [LARGE SCALE GENOMIC DNA]</scope>
    <source>
        <strain evidence="2">cv. Niubang</strain>
    </source>
</reference>